<organism evidence="2 3">
    <name type="scientific">Neolewinella agarilytica</name>
    <dbReference type="NCBI Taxonomy" id="478744"/>
    <lineage>
        <taxon>Bacteria</taxon>
        <taxon>Pseudomonadati</taxon>
        <taxon>Bacteroidota</taxon>
        <taxon>Saprospiria</taxon>
        <taxon>Saprospirales</taxon>
        <taxon>Lewinellaceae</taxon>
        <taxon>Neolewinella</taxon>
    </lineage>
</organism>
<dbReference type="InterPro" id="IPR029039">
    <property type="entry name" value="Flavoprotein-like_sf"/>
</dbReference>
<dbReference type="SUPFAM" id="SSF52218">
    <property type="entry name" value="Flavoproteins"/>
    <property type="match status" value="1"/>
</dbReference>
<feature type="domain" description="NADPH-dependent FMN reductase-like" evidence="1">
    <location>
        <begin position="2"/>
        <end position="136"/>
    </location>
</feature>
<dbReference type="AlphaFoldDB" id="A0A1H9C9T2"/>
<dbReference type="PANTHER" id="PTHR30543">
    <property type="entry name" value="CHROMATE REDUCTASE"/>
    <property type="match status" value="1"/>
</dbReference>
<dbReference type="RefSeq" id="WP_090165989.1">
    <property type="nucleotide sequence ID" value="NZ_FOFB01000004.1"/>
</dbReference>
<dbReference type="STRING" id="478744.SAMN05444359_104118"/>
<dbReference type="InterPro" id="IPR005025">
    <property type="entry name" value="FMN_Rdtase-like_dom"/>
</dbReference>
<dbReference type="Gene3D" id="3.40.50.360">
    <property type="match status" value="1"/>
</dbReference>
<protein>
    <submittedName>
        <fullName evidence="2">NAD(P)H-dependent FMN reductase</fullName>
    </submittedName>
</protein>
<gene>
    <name evidence="2" type="ORF">SAMN05444359_104118</name>
</gene>
<dbReference type="Pfam" id="PF03358">
    <property type="entry name" value="FMN_red"/>
    <property type="match status" value="1"/>
</dbReference>
<dbReference type="GO" id="GO:0016491">
    <property type="term" value="F:oxidoreductase activity"/>
    <property type="evidence" value="ECO:0007669"/>
    <property type="project" value="InterPro"/>
</dbReference>
<dbReference type="GO" id="GO:0005829">
    <property type="term" value="C:cytosol"/>
    <property type="evidence" value="ECO:0007669"/>
    <property type="project" value="TreeGrafter"/>
</dbReference>
<keyword evidence="3" id="KW-1185">Reference proteome</keyword>
<dbReference type="OrthoDB" id="9812295at2"/>
<dbReference type="Proteomes" id="UP000199021">
    <property type="component" value="Unassembled WGS sequence"/>
</dbReference>
<name>A0A1H9C9T2_9BACT</name>
<accession>A0A1H9C9T2</accession>
<evidence type="ECO:0000313" key="3">
    <source>
        <dbReference type="Proteomes" id="UP000199021"/>
    </source>
</evidence>
<reference evidence="3" key="1">
    <citation type="submission" date="2016-10" db="EMBL/GenBank/DDBJ databases">
        <authorList>
            <person name="Varghese N."/>
            <person name="Submissions S."/>
        </authorList>
    </citation>
    <scope>NUCLEOTIDE SEQUENCE [LARGE SCALE GENOMIC DNA]</scope>
    <source>
        <strain evidence="3">DSM 24740</strain>
    </source>
</reference>
<dbReference type="GO" id="GO:0010181">
    <property type="term" value="F:FMN binding"/>
    <property type="evidence" value="ECO:0007669"/>
    <property type="project" value="TreeGrafter"/>
</dbReference>
<proteinExistence type="predicted"/>
<sequence length="167" mass="18096">MLLLISGSPSAESANSRFLRAIGQMSGRTICAADYLADLPVFQPGRDKAPWPPTVLRWRKELAAAEAVIFSTPAYLHNLPGVLKNALDWLASSGELDQKPALVFTFTPSSPRGERARQSLLWSLEALNTRVVAEAALYQNDVSFTENGDIAAGDSREMLVEALGLLP</sequence>
<dbReference type="PANTHER" id="PTHR30543:SF21">
    <property type="entry name" value="NAD(P)H-DEPENDENT FMN REDUCTASE LOT6"/>
    <property type="match status" value="1"/>
</dbReference>
<dbReference type="EMBL" id="FOFB01000004">
    <property type="protein sequence ID" value="SEP97936.1"/>
    <property type="molecule type" value="Genomic_DNA"/>
</dbReference>
<evidence type="ECO:0000259" key="1">
    <source>
        <dbReference type="Pfam" id="PF03358"/>
    </source>
</evidence>
<dbReference type="InterPro" id="IPR050712">
    <property type="entry name" value="NAD(P)H-dep_reductase"/>
</dbReference>
<evidence type="ECO:0000313" key="2">
    <source>
        <dbReference type="EMBL" id="SEP97936.1"/>
    </source>
</evidence>
<dbReference type="InParanoid" id="A0A1H9C9T2"/>